<dbReference type="EMBL" id="JARKIB010000102">
    <property type="protein sequence ID" value="KAJ7740579.1"/>
    <property type="molecule type" value="Genomic_DNA"/>
</dbReference>
<feature type="compositionally biased region" description="Polar residues" evidence="1">
    <location>
        <begin position="58"/>
        <end position="68"/>
    </location>
</feature>
<evidence type="ECO:0000256" key="1">
    <source>
        <dbReference type="SAM" id="MobiDB-lite"/>
    </source>
</evidence>
<reference evidence="3" key="1">
    <citation type="submission" date="2023-03" db="EMBL/GenBank/DDBJ databases">
        <title>Massive genome expansion in bonnet fungi (Mycena s.s.) driven by repeated elements and novel gene families across ecological guilds.</title>
        <authorList>
            <consortium name="Lawrence Berkeley National Laboratory"/>
            <person name="Harder C.B."/>
            <person name="Miyauchi S."/>
            <person name="Viragh M."/>
            <person name="Kuo A."/>
            <person name="Thoen E."/>
            <person name="Andreopoulos B."/>
            <person name="Lu D."/>
            <person name="Skrede I."/>
            <person name="Drula E."/>
            <person name="Henrissat B."/>
            <person name="Morin E."/>
            <person name="Kohler A."/>
            <person name="Barry K."/>
            <person name="LaButti K."/>
            <person name="Morin E."/>
            <person name="Salamov A."/>
            <person name="Lipzen A."/>
            <person name="Mereny Z."/>
            <person name="Hegedus B."/>
            <person name="Baldrian P."/>
            <person name="Stursova M."/>
            <person name="Weitz H."/>
            <person name="Taylor A."/>
            <person name="Grigoriev I.V."/>
            <person name="Nagy L.G."/>
            <person name="Martin F."/>
            <person name="Kauserud H."/>
        </authorList>
    </citation>
    <scope>NUCLEOTIDE SEQUENCE</scope>
    <source>
        <strain evidence="3">CBHHK182m</strain>
    </source>
</reference>
<feature type="region of interest" description="Disordered" evidence="1">
    <location>
        <begin position="295"/>
        <end position="341"/>
    </location>
</feature>
<dbReference type="Proteomes" id="UP001215598">
    <property type="component" value="Unassembled WGS sequence"/>
</dbReference>
<dbReference type="AlphaFoldDB" id="A0AAD7IDE5"/>
<gene>
    <name evidence="3" type="ORF">B0H16DRAFT_54687</name>
</gene>
<organism evidence="3 4">
    <name type="scientific">Mycena metata</name>
    <dbReference type="NCBI Taxonomy" id="1033252"/>
    <lineage>
        <taxon>Eukaryota</taxon>
        <taxon>Fungi</taxon>
        <taxon>Dikarya</taxon>
        <taxon>Basidiomycota</taxon>
        <taxon>Agaricomycotina</taxon>
        <taxon>Agaricomycetes</taxon>
        <taxon>Agaricomycetidae</taxon>
        <taxon>Agaricales</taxon>
        <taxon>Marasmiineae</taxon>
        <taxon>Mycenaceae</taxon>
        <taxon>Mycena</taxon>
    </lineage>
</organism>
<keyword evidence="2" id="KW-0732">Signal</keyword>
<name>A0AAD7IDE5_9AGAR</name>
<keyword evidence="4" id="KW-1185">Reference proteome</keyword>
<feature type="signal peptide" evidence="2">
    <location>
        <begin position="1"/>
        <end position="19"/>
    </location>
</feature>
<feature type="chain" id="PRO_5042267527" evidence="2">
    <location>
        <begin position="20"/>
        <end position="341"/>
    </location>
</feature>
<protein>
    <submittedName>
        <fullName evidence="3">Uncharacterized protein</fullName>
    </submittedName>
</protein>
<proteinExistence type="predicted"/>
<feature type="compositionally biased region" description="Basic residues" evidence="1">
    <location>
        <begin position="222"/>
        <end position="233"/>
    </location>
</feature>
<feature type="compositionally biased region" description="Basic residues" evidence="1">
    <location>
        <begin position="331"/>
        <end position="341"/>
    </location>
</feature>
<accession>A0AAD7IDE5</accession>
<comment type="caution">
    <text evidence="3">The sequence shown here is derived from an EMBL/GenBank/DDBJ whole genome shotgun (WGS) entry which is preliminary data.</text>
</comment>
<feature type="region of interest" description="Disordered" evidence="1">
    <location>
        <begin position="58"/>
        <end position="79"/>
    </location>
</feature>
<evidence type="ECO:0000313" key="4">
    <source>
        <dbReference type="Proteomes" id="UP001215598"/>
    </source>
</evidence>
<feature type="region of interest" description="Disordered" evidence="1">
    <location>
        <begin position="212"/>
        <end position="233"/>
    </location>
</feature>
<evidence type="ECO:0000313" key="3">
    <source>
        <dbReference type="EMBL" id="KAJ7740579.1"/>
    </source>
</evidence>
<sequence>MSAMLLRLSLGSLWVHCNPRPLAPQTQLSIYRRRCCSSTFTKPSEYIIMNHSVNVQRSPSQSLVTPPRNTARLPLSPNNRPHVRRHLIPLCRPQQDNVAPQAQPLAQANARLIHERLQQNHHRLQVQLHARPPSTSPIPAGPVKVFLDTTFRAYASRIQTEFTSLRAACARAVQREQHQTAEMRSTCARIARERDVAQEKLRVLLDRRAAPRSGHGEAYTGHKSRRRTRTRSWKRSDCSIRSRRCRRHSCPPSRRRPAFSVPFVLAARRSPAHTPDPEDRTAFDLTIACDALPRPSKRRRVSDSSEDTLVGTPEETVATKTQEARDMPSRWARRMRHGPRV</sequence>
<evidence type="ECO:0000256" key="2">
    <source>
        <dbReference type="SAM" id="SignalP"/>
    </source>
</evidence>